<dbReference type="OrthoDB" id="2688024at2759"/>
<evidence type="ECO:0000313" key="3">
    <source>
        <dbReference type="Proteomes" id="UP000823399"/>
    </source>
</evidence>
<evidence type="ECO:0000256" key="1">
    <source>
        <dbReference type="SAM" id="MobiDB-lite"/>
    </source>
</evidence>
<organism evidence="2 3">
    <name type="scientific">Suillus discolor</name>
    <dbReference type="NCBI Taxonomy" id="1912936"/>
    <lineage>
        <taxon>Eukaryota</taxon>
        <taxon>Fungi</taxon>
        <taxon>Dikarya</taxon>
        <taxon>Basidiomycota</taxon>
        <taxon>Agaricomycotina</taxon>
        <taxon>Agaricomycetes</taxon>
        <taxon>Agaricomycetidae</taxon>
        <taxon>Boletales</taxon>
        <taxon>Suillineae</taxon>
        <taxon>Suillaceae</taxon>
        <taxon>Suillus</taxon>
    </lineage>
</organism>
<reference evidence="2" key="1">
    <citation type="journal article" date="2020" name="New Phytol.">
        <title>Comparative genomics reveals dynamic genome evolution in host specialist ectomycorrhizal fungi.</title>
        <authorList>
            <person name="Lofgren L.A."/>
            <person name="Nguyen N.H."/>
            <person name="Vilgalys R."/>
            <person name="Ruytinx J."/>
            <person name="Liao H.L."/>
            <person name="Branco S."/>
            <person name="Kuo A."/>
            <person name="LaButti K."/>
            <person name="Lipzen A."/>
            <person name="Andreopoulos W."/>
            <person name="Pangilinan J."/>
            <person name="Riley R."/>
            <person name="Hundley H."/>
            <person name="Na H."/>
            <person name="Barry K."/>
            <person name="Grigoriev I.V."/>
            <person name="Stajich J.E."/>
            <person name="Kennedy P.G."/>
        </authorList>
    </citation>
    <scope>NUCLEOTIDE SEQUENCE</scope>
    <source>
        <strain evidence="2">FC423</strain>
    </source>
</reference>
<sequence length="195" mass="20891">MTQSIPHTSSNSSTAIQTHAASLPYRPITPSPSVGPGVAHDSVPTQDGYYPSAVADVPRATHVDSYPPAAATPPTQQQSAPLSYDQPFLSSSSPGSTTHYAPQPPSSLLPETILAEAAEDPNVWSLINESGGILDPELLIYEYLADAAEDPYFCKFPIRTLLICSWLNISYGNALYQRSPSELVPLSSAFINNEM</sequence>
<dbReference type="EMBL" id="JABBWM010000077">
    <property type="protein sequence ID" value="KAG2094875.1"/>
    <property type="molecule type" value="Genomic_DNA"/>
</dbReference>
<proteinExistence type="predicted"/>
<feature type="compositionally biased region" description="Low complexity" evidence="1">
    <location>
        <begin position="67"/>
        <end position="81"/>
    </location>
</feature>
<feature type="compositionally biased region" description="Polar residues" evidence="1">
    <location>
        <begin position="88"/>
        <end position="100"/>
    </location>
</feature>
<comment type="caution">
    <text evidence="2">The sequence shown here is derived from an EMBL/GenBank/DDBJ whole genome shotgun (WGS) entry which is preliminary data.</text>
</comment>
<accession>A0A9P7EXQ8</accession>
<feature type="region of interest" description="Disordered" evidence="1">
    <location>
        <begin position="1"/>
        <end position="51"/>
    </location>
</feature>
<dbReference type="GeneID" id="64701008"/>
<dbReference type="RefSeq" id="XP_041287688.1">
    <property type="nucleotide sequence ID" value="XM_041438749.1"/>
</dbReference>
<dbReference type="AlphaFoldDB" id="A0A9P7EXQ8"/>
<evidence type="ECO:0000313" key="2">
    <source>
        <dbReference type="EMBL" id="KAG2094875.1"/>
    </source>
</evidence>
<keyword evidence="3" id="KW-1185">Reference proteome</keyword>
<feature type="compositionally biased region" description="Polar residues" evidence="1">
    <location>
        <begin position="1"/>
        <end position="20"/>
    </location>
</feature>
<dbReference type="Proteomes" id="UP000823399">
    <property type="component" value="Unassembled WGS sequence"/>
</dbReference>
<feature type="region of interest" description="Disordered" evidence="1">
    <location>
        <begin position="63"/>
        <end position="106"/>
    </location>
</feature>
<protein>
    <submittedName>
        <fullName evidence="2">Uncharacterized protein</fullName>
    </submittedName>
</protein>
<gene>
    <name evidence="2" type="ORF">F5147DRAFT_719451</name>
</gene>
<name>A0A9P7EXQ8_9AGAM</name>